<gene>
    <name evidence="3" type="ORF">BCR43DRAFT_489148</name>
</gene>
<dbReference type="EMBL" id="MCGN01000003">
    <property type="protein sequence ID" value="ORY99357.1"/>
    <property type="molecule type" value="Genomic_DNA"/>
</dbReference>
<feature type="compositionally biased region" description="Low complexity" evidence="1">
    <location>
        <begin position="1020"/>
        <end position="1040"/>
    </location>
</feature>
<feature type="compositionally biased region" description="Polar residues" evidence="1">
    <location>
        <begin position="734"/>
        <end position="744"/>
    </location>
</feature>
<evidence type="ECO:0000259" key="2">
    <source>
        <dbReference type="PROSITE" id="PS50003"/>
    </source>
</evidence>
<feature type="compositionally biased region" description="Acidic residues" evidence="1">
    <location>
        <begin position="609"/>
        <end position="628"/>
    </location>
</feature>
<evidence type="ECO:0000256" key="1">
    <source>
        <dbReference type="SAM" id="MobiDB-lite"/>
    </source>
</evidence>
<feature type="compositionally biased region" description="Polar residues" evidence="1">
    <location>
        <begin position="649"/>
        <end position="661"/>
    </location>
</feature>
<feature type="compositionally biased region" description="Polar residues" evidence="1">
    <location>
        <begin position="1164"/>
        <end position="1180"/>
    </location>
</feature>
<name>A0A1X2HJX9_SYNRA</name>
<dbReference type="Proteomes" id="UP000242180">
    <property type="component" value="Unassembled WGS sequence"/>
</dbReference>
<dbReference type="OMA" id="GRHESWV"/>
<dbReference type="STRING" id="13706.A0A1X2HJX9"/>
<dbReference type="Pfam" id="PF00169">
    <property type="entry name" value="PH"/>
    <property type="match status" value="1"/>
</dbReference>
<sequence length="1192" mass="132110">MLATRQNDGHLDVESGVETLSIISDQSSIVHEPPQQRRRGHPATASRRRASAMMYAEKYGLNSSSPHDDLQDSNDDSSEDNRPLSYIPPHPAPHTPPQQQHQQQPLNGGQRQRPSTFFQQFSTPVSTSMTSLARPISVRNIAEATNSARPARFVKPAMQQARAAPVPSDMQHVQRLYEHYHRKVYMEGYLFKKNDLTTEGKPTGDDAWSRWYVELCGPVLTLWDAERDDDGENMLPQYINVTDSYIETVQLQPEYPPREHVFSLNSAGANRYLLHAPDLASLTLWMCAIRLSCYECSRIHEIYTRCFVTRSTYSDILSKHPPKTEGWLQVRFPGATDWQKYWAVVTDRREEKKLFGKKSVPSRGQLMFYESKKAKSPVMTIVNVVQAYTIYPESPQLIDLASLMKVEGNLYSVIGGEQRLYRAASSTLVMAANAKELVQWLAGTFDAFKLYGRPSKLLNDSKNMNALNFGEPTVGIEQPRLFLETQDVAQVNVFDDTLVDNKAAFTSILHGKLKLLEPAPAAPTHSIGNRTNSMPLLSGLAGPVHAPLPAARKRTMSSSMLSQPPSPLPLEPSRSSSYLANLAAGQGQTRNPRPHSTMMLSQKPVYASDDSDDDEEEDEEEDESDDDSVFYKKEAPKQDKGKAEVISPPTISNATPPTTATVIEPPQRRPSNMTLPEITESTDDFANSIFGNVTEKEESAPAANASEKPTPLKSAYDRAVTSSKSSSASSLASTPLTGPKQSNVAAMATRPNERNGSSASLTTSEESLPKAKTAPSRPGSSMGWKRSSSAIMMQTQPSLSGSGSSSIGQSSVHSITASESESSFSNPQPVYQQRPGAERRSTGGSMIYGSSSHLGGRRSSSALLSQYQQQQHQLQQPSSPQWDMRSDGSRQDYFHPPQSPSYRHHHEQQQYYDPQHPTGEYDDEDDAPIVPIPQLGEQFATQYSLLDMYRPDMPSARDQEDYARATGQPLVSIPGKPSQPRAGLVGMISQLENDKKEREAGKARMMMERNRESFYGHPLSASSSSGSIHPRQPFMYSPQQQQPPPPPPQQPMQPMMGPYGMMMGPAPMMDPRMSMMMPPGGTPPPHMLQPGMMDPRMSMMPNMAMMYMMQGSYGQMPMYPMFYNPMMQSPPPAPSHGKTEEEEEDDDDDVPLGAASPPAVSPQPRASMSTSTARQSTSMPRHQRQRSHGNYF</sequence>
<feature type="compositionally biased region" description="Basic and acidic residues" evidence="1">
    <location>
        <begin position="884"/>
        <end position="893"/>
    </location>
</feature>
<evidence type="ECO:0000313" key="3">
    <source>
        <dbReference type="EMBL" id="ORY99357.1"/>
    </source>
</evidence>
<dbReference type="Gene3D" id="2.30.29.30">
    <property type="entry name" value="Pleckstrin-homology domain (PH domain)/Phosphotyrosine-binding domain (PTB)"/>
    <property type="match status" value="1"/>
</dbReference>
<feature type="region of interest" description="Disordered" evidence="1">
    <location>
        <begin position="1128"/>
        <end position="1192"/>
    </location>
</feature>
<evidence type="ECO:0000313" key="4">
    <source>
        <dbReference type="Proteomes" id="UP000242180"/>
    </source>
</evidence>
<feature type="domain" description="PH" evidence="2">
    <location>
        <begin position="183"/>
        <end position="294"/>
    </location>
</feature>
<dbReference type="InterPro" id="IPR058155">
    <property type="entry name" value="Skg3/CAF120-like_PH"/>
</dbReference>
<feature type="compositionally biased region" description="Low complexity" evidence="1">
    <location>
        <begin position="722"/>
        <end position="733"/>
    </location>
</feature>
<keyword evidence="4" id="KW-1185">Reference proteome</keyword>
<feature type="region of interest" description="Disordered" evidence="1">
    <location>
        <begin position="24"/>
        <end position="114"/>
    </location>
</feature>
<feature type="compositionally biased region" description="Low complexity" evidence="1">
    <location>
        <begin position="757"/>
        <end position="766"/>
    </location>
</feature>
<feature type="compositionally biased region" description="Low complexity" evidence="1">
    <location>
        <begin position="849"/>
        <end position="881"/>
    </location>
</feature>
<dbReference type="AlphaFoldDB" id="A0A1X2HJX9"/>
<comment type="caution">
    <text evidence="3">The sequence shown here is derived from an EMBL/GenBank/DDBJ whole genome shotgun (WGS) entry which is preliminary data.</text>
</comment>
<feature type="compositionally biased region" description="Basic residues" evidence="1">
    <location>
        <begin position="1181"/>
        <end position="1192"/>
    </location>
</feature>
<feature type="compositionally biased region" description="Polar residues" evidence="1">
    <location>
        <begin position="786"/>
        <end position="797"/>
    </location>
</feature>
<protein>
    <recommendedName>
        <fullName evidence="2">PH domain-containing protein</fullName>
    </recommendedName>
</protein>
<feature type="compositionally biased region" description="Pro residues" evidence="1">
    <location>
        <begin position="86"/>
        <end position="96"/>
    </location>
</feature>
<feature type="compositionally biased region" description="Acidic residues" evidence="1">
    <location>
        <begin position="1140"/>
        <end position="1150"/>
    </location>
</feature>
<dbReference type="Pfam" id="PF25381">
    <property type="entry name" value="PH_26"/>
    <property type="match status" value="1"/>
</dbReference>
<feature type="compositionally biased region" description="Basic residues" evidence="1">
    <location>
        <begin position="36"/>
        <end position="50"/>
    </location>
</feature>
<feature type="compositionally biased region" description="Pro residues" evidence="1">
    <location>
        <begin position="1041"/>
        <end position="1051"/>
    </location>
</feature>
<proteinExistence type="predicted"/>
<dbReference type="SMART" id="SM00233">
    <property type="entry name" value="PH"/>
    <property type="match status" value="2"/>
</dbReference>
<organism evidence="3 4">
    <name type="scientific">Syncephalastrum racemosum</name>
    <name type="common">Filamentous fungus</name>
    <dbReference type="NCBI Taxonomy" id="13706"/>
    <lineage>
        <taxon>Eukaryota</taxon>
        <taxon>Fungi</taxon>
        <taxon>Fungi incertae sedis</taxon>
        <taxon>Mucoromycota</taxon>
        <taxon>Mucoromycotina</taxon>
        <taxon>Mucoromycetes</taxon>
        <taxon>Mucorales</taxon>
        <taxon>Syncephalastraceae</taxon>
        <taxon>Syncephalastrum</taxon>
    </lineage>
</organism>
<feature type="compositionally biased region" description="Low complexity" evidence="1">
    <location>
        <begin position="798"/>
        <end position="825"/>
    </location>
</feature>
<dbReference type="PROSITE" id="PS50003">
    <property type="entry name" value="PH_DOMAIN"/>
    <property type="match status" value="1"/>
</dbReference>
<feature type="region of interest" description="Disordered" evidence="1">
    <location>
        <begin position="552"/>
        <end position="930"/>
    </location>
</feature>
<dbReference type="OrthoDB" id="5563754at2759"/>
<feature type="compositionally biased region" description="Basic and acidic residues" evidence="1">
    <location>
        <begin position="629"/>
        <end position="643"/>
    </location>
</feature>
<dbReference type="InterPro" id="IPR001849">
    <property type="entry name" value="PH_domain"/>
</dbReference>
<reference evidence="3 4" key="1">
    <citation type="submission" date="2016-07" db="EMBL/GenBank/DDBJ databases">
        <title>Pervasive Adenine N6-methylation of Active Genes in Fungi.</title>
        <authorList>
            <consortium name="DOE Joint Genome Institute"/>
            <person name="Mondo S.J."/>
            <person name="Dannebaum R.O."/>
            <person name="Kuo R.C."/>
            <person name="Labutti K."/>
            <person name="Haridas S."/>
            <person name="Kuo A."/>
            <person name="Salamov A."/>
            <person name="Ahrendt S.R."/>
            <person name="Lipzen A."/>
            <person name="Sullivan W."/>
            <person name="Andreopoulos W.B."/>
            <person name="Clum A."/>
            <person name="Lindquist E."/>
            <person name="Daum C."/>
            <person name="Ramamoorthy G.K."/>
            <person name="Gryganskyi A."/>
            <person name="Culley D."/>
            <person name="Magnuson J.K."/>
            <person name="James T.Y."/>
            <person name="O'Malley M.A."/>
            <person name="Stajich J.E."/>
            <person name="Spatafora J.W."/>
            <person name="Visel A."/>
            <person name="Grigoriev I.V."/>
        </authorList>
    </citation>
    <scope>NUCLEOTIDE SEQUENCE [LARGE SCALE GENOMIC DNA]</scope>
    <source>
        <strain evidence="3 4">NRRL 2496</strain>
    </source>
</reference>
<dbReference type="SUPFAM" id="SSF50729">
    <property type="entry name" value="PH domain-like"/>
    <property type="match status" value="1"/>
</dbReference>
<dbReference type="InParanoid" id="A0A1X2HJX9"/>
<feature type="region of interest" description="Disordered" evidence="1">
    <location>
        <begin position="951"/>
        <end position="982"/>
    </location>
</feature>
<accession>A0A1X2HJX9</accession>
<feature type="region of interest" description="Disordered" evidence="1">
    <location>
        <begin position="1015"/>
        <end position="1059"/>
    </location>
</feature>
<dbReference type="InterPro" id="IPR011993">
    <property type="entry name" value="PH-like_dom_sf"/>
</dbReference>